<evidence type="ECO:0000256" key="4">
    <source>
        <dbReference type="SAM" id="Phobius"/>
    </source>
</evidence>
<evidence type="ECO:0000256" key="3">
    <source>
        <dbReference type="SAM" id="Coils"/>
    </source>
</evidence>
<comment type="subcellular location">
    <subcellularLocation>
        <location evidence="1">Cell envelope</location>
    </subcellularLocation>
</comment>
<dbReference type="STRING" id="1379910.TH63_18745"/>
<keyword evidence="4" id="KW-0812">Transmembrane</keyword>
<dbReference type="PATRIC" id="fig|1379910.4.peg.4085"/>
<dbReference type="AlphaFoldDB" id="A0A0H4VTF4"/>
<dbReference type="Gene3D" id="1.10.287.470">
    <property type="entry name" value="Helix hairpin bin"/>
    <property type="match status" value="1"/>
</dbReference>
<gene>
    <name evidence="5" type="ORF">TH63_18745</name>
</gene>
<name>A0A0H4VTF4_9BACT</name>
<dbReference type="EMBL" id="CP010777">
    <property type="protein sequence ID" value="AKQ47217.1"/>
    <property type="molecule type" value="Genomic_DNA"/>
</dbReference>
<organism evidence="5 6">
    <name type="scientific">Rufibacter radiotolerans</name>
    <dbReference type="NCBI Taxonomy" id="1379910"/>
    <lineage>
        <taxon>Bacteria</taxon>
        <taxon>Pseudomonadati</taxon>
        <taxon>Bacteroidota</taxon>
        <taxon>Cytophagia</taxon>
        <taxon>Cytophagales</taxon>
        <taxon>Hymenobacteraceae</taxon>
        <taxon>Rufibacter</taxon>
    </lineage>
</organism>
<evidence type="ECO:0000313" key="6">
    <source>
        <dbReference type="Proteomes" id="UP000036458"/>
    </source>
</evidence>
<accession>A0A0H4VTF4</accession>
<evidence type="ECO:0000256" key="2">
    <source>
        <dbReference type="ARBA" id="ARBA00023054"/>
    </source>
</evidence>
<sequence length="416" mass="46432">MDRELPQTVVQQAKRRRLWLIAGVVAVMVLGVVAFRFMLETRVSKSEIRIATVEVGAVEASLTATGTVVPENEEVITSPIQAKIERVLHTPGDQVASGESLLQLDKQLAQTSFEKLRDEQQLKQNKTAQVENDLRKNVNQLRSRYAVQEVRVKSLQAALADEQYLLSIGGGTKENVKKAELDLKVAILELNQLQRQIKDEQEAARIGMKDVGFELEMKRRDIGQLQRQLDQADVKATRKGVVTWVNEEIGATVNAGDPLARVADLSSFKIKATISDTYAEQLKVGGPVTVRINNTDLRGEIANIQPKVENGIITFYVRLQEKNHQALRSNLRVEVFVLTDFRPNVLRVKNGPFYTGAKEQAVFVVQGDKAIRRTLKTGASNFDFVELQGDISAGEQIILSSTKEYAHLEELHITNN</sequence>
<proteinExistence type="predicted"/>
<feature type="transmembrane region" description="Helical" evidence="4">
    <location>
        <begin position="18"/>
        <end position="39"/>
    </location>
</feature>
<protein>
    <recommendedName>
        <fullName evidence="7">HlyD family secretion protein</fullName>
    </recommendedName>
</protein>
<evidence type="ECO:0000256" key="1">
    <source>
        <dbReference type="ARBA" id="ARBA00004196"/>
    </source>
</evidence>
<dbReference type="KEGG" id="ruf:TH63_18745"/>
<dbReference type="Gene3D" id="2.40.420.20">
    <property type="match status" value="1"/>
</dbReference>
<feature type="coiled-coil region" evidence="3">
    <location>
        <begin position="138"/>
        <end position="235"/>
    </location>
</feature>
<reference evidence="5 6" key="1">
    <citation type="submission" date="2015-01" db="EMBL/GenBank/DDBJ databases">
        <title>Rufibacter sp./DG31D/ whole genome sequencing.</title>
        <authorList>
            <person name="Kim M.K."/>
            <person name="Srinivasan S."/>
            <person name="Lee J.-J."/>
        </authorList>
    </citation>
    <scope>NUCLEOTIDE SEQUENCE [LARGE SCALE GENOMIC DNA]</scope>
    <source>
        <strain evidence="5 6">DG31D</strain>
    </source>
</reference>
<dbReference type="RefSeq" id="WP_076606544.1">
    <property type="nucleotide sequence ID" value="NZ_CP010777.1"/>
</dbReference>
<evidence type="ECO:0000313" key="5">
    <source>
        <dbReference type="EMBL" id="AKQ47217.1"/>
    </source>
</evidence>
<dbReference type="PANTHER" id="PTHR32347">
    <property type="entry name" value="EFFLUX SYSTEM COMPONENT YKNX-RELATED"/>
    <property type="match status" value="1"/>
</dbReference>
<dbReference type="InterPro" id="IPR050465">
    <property type="entry name" value="UPF0194_transport"/>
</dbReference>
<keyword evidence="4" id="KW-0472">Membrane</keyword>
<keyword evidence="4" id="KW-1133">Transmembrane helix</keyword>
<evidence type="ECO:0008006" key="7">
    <source>
        <dbReference type="Google" id="ProtNLM"/>
    </source>
</evidence>
<dbReference type="Gene3D" id="2.40.50.100">
    <property type="match status" value="1"/>
</dbReference>
<dbReference type="GO" id="GO:0030313">
    <property type="term" value="C:cell envelope"/>
    <property type="evidence" value="ECO:0007669"/>
    <property type="project" value="UniProtKB-SubCell"/>
</dbReference>
<keyword evidence="2 3" id="KW-0175">Coiled coil</keyword>
<dbReference type="PANTHER" id="PTHR32347:SF14">
    <property type="entry name" value="EFFLUX SYSTEM COMPONENT YKNX-RELATED"/>
    <property type="match status" value="1"/>
</dbReference>
<dbReference type="Gene3D" id="2.40.30.170">
    <property type="match status" value="1"/>
</dbReference>
<keyword evidence="6" id="KW-1185">Reference proteome</keyword>
<dbReference type="Proteomes" id="UP000036458">
    <property type="component" value="Chromosome"/>
</dbReference>